<dbReference type="RefSeq" id="XP_010513328.1">
    <property type="nucleotide sequence ID" value="XM_010515026.1"/>
</dbReference>
<evidence type="ECO:0000256" key="11">
    <source>
        <dbReference type="RuleBase" id="RU000461"/>
    </source>
</evidence>
<dbReference type="GeneID" id="104789304"/>
<dbReference type="InterPro" id="IPR002401">
    <property type="entry name" value="Cyt_P450_E_grp-I"/>
</dbReference>
<dbReference type="Pfam" id="PF00067">
    <property type="entry name" value="p450"/>
    <property type="match status" value="1"/>
</dbReference>
<evidence type="ECO:0000313" key="13">
    <source>
        <dbReference type="Proteomes" id="UP000694864"/>
    </source>
</evidence>
<keyword evidence="8 11" id="KW-0560">Oxidoreductase</keyword>
<keyword evidence="5" id="KW-0812">Transmembrane</keyword>
<dbReference type="InterPro" id="IPR051103">
    <property type="entry name" value="Plant_metabolite_P450s"/>
</dbReference>
<dbReference type="InterPro" id="IPR017972">
    <property type="entry name" value="Cyt_P450_CS"/>
</dbReference>
<dbReference type="PANTHER" id="PTHR24298">
    <property type="entry name" value="FLAVONOID 3'-MONOOXYGENASE-RELATED"/>
    <property type="match status" value="1"/>
</dbReference>
<comment type="similarity">
    <text evidence="3 11">Belongs to the cytochrome P450 family.</text>
</comment>
<dbReference type="InterPro" id="IPR013103">
    <property type="entry name" value="RVT_2"/>
</dbReference>
<dbReference type="PROSITE" id="PS00086">
    <property type="entry name" value="CYTOCHROME_P450"/>
    <property type="match status" value="1"/>
</dbReference>
<keyword evidence="4 11" id="KW-0349">Heme</keyword>
<comment type="subcellular location">
    <subcellularLocation>
        <location evidence="2">Membrane</location>
        <topology evidence="2">Single-pass membrane protein</topology>
    </subcellularLocation>
</comment>
<dbReference type="InterPro" id="IPR001128">
    <property type="entry name" value="Cyt_P450"/>
</dbReference>
<reference evidence="13" key="1">
    <citation type="journal article" date="2014" name="Nat. Commun.">
        <title>The emerging biofuel crop Camelina sativa retains a highly undifferentiated hexaploid genome structure.</title>
        <authorList>
            <person name="Kagale S."/>
            <person name="Koh C."/>
            <person name="Nixon J."/>
            <person name="Bollina V."/>
            <person name="Clarke W.E."/>
            <person name="Tuteja R."/>
            <person name="Spillane C."/>
            <person name="Robinson S.J."/>
            <person name="Links M.G."/>
            <person name="Clarke C."/>
            <person name="Higgins E.E."/>
            <person name="Huebert T."/>
            <person name="Sharpe A.G."/>
            <person name="Parkin I.A."/>
        </authorList>
    </citation>
    <scope>NUCLEOTIDE SEQUENCE [LARGE SCALE GENOMIC DNA]</scope>
    <source>
        <strain evidence="13">cv. DH55</strain>
    </source>
</reference>
<dbReference type="InterPro" id="IPR036396">
    <property type="entry name" value="Cyt_P450_sf"/>
</dbReference>
<keyword evidence="11" id="KW-0408">Iron</keyword>
<dbReference type="SUPFAM" id="SSF48264">
    <property type="entry name" value="Cytochrome P450"/>
    <property type="match status" value="1"/>
</dbReference>
<reference evidence="14" key="2">
    <citation type="submission" date="2025-08" db="UniProtKB">
        <authorList>
            <consortium name="RefSeq"/>
        </authorList>
    </citation>
    <scope>IDENTIFICATION</scope>
    <source>
        <tissue evidence="14">Leaf</tissue>
    </source>
</reference>
<proteinExistence type="inferred from homology"/>
<dbReference type="SUPFAM" id="SSF56672">
    <property type="entry name" value="DNA/RNA polymerases"/>
    <property type="match status" value="1"/>
</dbReference>
<evidence type="ECO:0000256" key="2">
    <source>
        <dbReference type="ARBA" id="ARBA00004167"/>
    </source>
</evidence>
<evidence type="ECO:0000256" key="9">
    <source>
        <dbReference type="ARBA" id="ARBA00023033"/>
    </source>
</evidence>
<evidence type="ECO:0000313" key="14">
    <source>
        <dbReference type="RefSeq" id="XP_010513328.1"/>
    </source>
</evidence>
<dbReference type="InterPro" id="IPR043502">
    <property type="entry name" value="DNA/RNA_pol_sf"/>
</dbReference>
<dbReference type="PRINTS" id="PR00463">
    <property type="entry name" value="EP450I"/>
</dbReference>
<keyword evidence="7" id="KW-1133">Transmembrane helix</keyword>
<name>A0ABM0ZBL9_CAMSA</name>
<evidence type="ECO:0000256" key="8">
    <source>
        <dbReference type="ARBA" id="ARBA00023002"/>
    </source>
</evidence>
<sequence>MEIPEGFESQFQPGQVCIHNKSLYSLKQSPRKWNQKFDSFMTDIGFEKSARDNCANIKTLEDGSKVYLLIYVDDMLVAAKDMSVISSLKQKLSERFGNERLGSSKEDSWHGDHKRPRKKTTLLVNGYAMMRDPEYWDDSLVFKPERFLTSSSKKDEIRDEVLKYIPFGSGRRGCPGANLAYVSVGTAIGVMCQCFDWKTKEDKVNMDEAAGKITLTMAHPLKCTLVPRTLIRLTSSMQIPIS</sequence>
<organism evidence="13 14">
    <name type="scientific">Camelina sativa</name>
    <name type="common">False flax</name>
    <name type="synonym">Myagrum sativum</name>
    <dbReference type="NCBI Taxonomy" id="90675"/>
    <lineage>
        <taxon>Eukaryota</taxon>
        <taxon>Viridiplantae</taxon>
        <taxon>Streptophyta</taxon>
        <taxon>Embryophyta</taxon>
        <taxon>Tracheophyta</taxon>
        <taxon>Spermatophyta</taxon>
        <taxon>Magnoliopsida</taxon>
        <taxon>eudicotyledons</taxon>
        <taxon>Gunneridae</taxon>
        <taxon>Pentapetalae</taxon>
        <taxon>rosids</taxon>
        <taxon>malvids</taxon>
        <taxon>Brassicales</taxon>
        <taxon>Brassicaceae</taxon>
        <taxon>Camelineae</taxon>
        <taxon>Camelina</taxon>
    </lineage>
</organism>
<evidence type="ECO:0000256" key="6">
    <source>
        <dbReference type="ARBA" id="ARBA00022723"/>
    </source>
</evidence>
<evidence type="ECO:0000256" key="7">
    <source>
        <dbReference type="ARBA" id="ARBA00022989"/>
    </source>
</evidence>
<keyword evidence="6 11" id="KW-0479">Metal-binding</keyword>
<evidence type="ECO:0000256" key="4">
    <source>
        <dbReference type="ARBA" id="ARBA00022617"/>
    </source>
</evidence>
<dbReference type="Gene3D" id="1.10.630.10">
    <property type="entry name" value="Cytochrome P450"/>
    <property type="match status" value="1"/>
</dbReference>
<keyword evidence="10" id="KW-0472">Membrane</keyword>
<evidence type="ECO:0000256" key="3">
    <source>
        <dbReference type="ARBA" id="ARBA00010617"/>
    </source>
</evidence>
<evidence type="ECO:0000256" key="5">
    <source>
        <dbReference type="ARBA" id="ARBA00022692"/>
    </source>
</evidence>
<keyword evidence="9 11" id="KW-0503">Monooxygenase</keyword>
<dbReference type="Pfam" id="PF07727">
    <property type="entry name" value="RVT_2"/>
    <property type="match status" value="1"/>
</dbReference>
<comment type="cofactor">
    <cofactor evidence="1">
        <name>heme</name>
        <dbReference type="ChEBI" id="CHEBI:30413"/>
    </cofactor>
</comment>
<keyword evidence="13" id="KW-1185">Reference proteome</keyword>
<dbReference type="Proteomes" id="UP000694864">
    <property type="component" value="Chromosome 5"/>
</dbReference>
<protein>
    <submittedName>
        <fullName evidence="14">Isoflavone 2'-hydroxylase-like</fullName>
    </submittedName>
</protein>
<gene>
    <name evidence="14" type="primary">LOC104789304</name>
</gene>
<evidence type="ECO:0000256" key="10">
    <source>
        <dbReference type="ARBA" id="ARBA00023136"/>
    </source>
</evidence>
<dbReference type="PANTHER" id="PTHR24298:SF827">
    <property type="entry name" value="CYTOCHROME P450, FAMILY 705, SUBFAMILY A, POLYPEPTIDE 8-RELATED"/>
    <property type="match status" value="1"/>
</dbReference>
<evidence type="ECO:0000259" key="12">
    <source>
        <dbReference type="Pfam" id="PF07727"/>
    </source>
</evidence>
<feature type="domain" description="Reverse transcriptase Ty1/copia-type" evidence="12">
    <location>
        <begin position="2"/>
        <end position="105"/>
    </location>
</feature>
<evidence type="ECO:0000256" key="1">
    <source>
        <dbReference type="ARBA" id="ARBA00001971"/>
    </source>
</evidence>
<accession>A0ABM0ZBL9</accession>